<protein>
    <submittedName>
        <fullName evidence="1">Uncharacterized protein</fullName>
    </submittedName>
</protein>
<dbReference type="EMBL" id="PGOL01000111">
    <property type="protein sequence ID" value="PKI76694.1"/>
    <property type="molecule type" value="Genomic_DNA"/>
</dbReference>
<name>A0A2I0L7K6_PUNGR</name>
<comment type="caution">
    <text evidence="1">The sequence shown here is derived from an EMBL/GenBank/DDBJ whole genome shotgun (WGS) entry which is preliminary data.</text>
</comment>
<gene>
    <name evidence="1" type="ORF">CRG98_003003</name>
</gene>
<accession>A0A2I0L7K6</accession>
<dbReference type="AlphaFoldDB" id="A0A2I0L7K6"/>
<proteinExistence type="predicted"/>
<dbReference type="Proteomes" id="UP000233551">
    <property type="component" value="Unassembled WGS sequence"/>
</dbReference>
<sequence>MARATYGILQHTQLISKSKARIINIRTEGNGQRGNHVSVSFSSMRTTILVDPRTKFDIFRSSFSVSVSIFTAFRTSCPRTSRPHFTAFITSHPRTSRPHLLLSGLRVHIYCFQDFASTDFASTFTAFRTSRPHLLLSGFRVHIYYFSNFVFTFTAFRSSCPPLSLLGLRVHIYRFLDFMSTFTAFWISRPRTSRPSLLLAGLRVHVYRFPDFASTFIALRVLSLHLLF</sequence>
<evidence type="ECO:0000313" key="1">
    <source>
        <dbReference type="EMBL" id="PKI76694.1"/>
    </source>
</evidence>
<reference evidence="1 2" key="1">
    <citation type="submission" date="2017-11" db="EMBL/GenBank/DDBJ databases">
        <title>De-novo sequencing of pomegranate (Punica granatum L.) genome.</title>
        <authorList>
            <person name="Akparov Z."/>
            <person name="Amiraslanov A."/>
            <person name="Hajiyeva S."/>
            <person name="Abbasov M."/>
            <person name="Kaur K."/>
            <person name="Hamwieh A."/>
            <person name="Solovyev V."/>
            <person name="Salamov A."/>
            <person name="Braich B."/>
            <person name="Kosarev P."/>
            <person name="Mahmoud A."/>
            <person name="Hajiyev E."/>
            <person name="Babayeva S."/>
            <person name="Izzatullayeva V."/>
            <person name="Mammadov A."/>
            <person name="Mammadov A."/>
            <person name="Sharifova S."/>
            <person name="Ojaghi J."/>
            <person name="Eynullazada K."/>
            <person name="Bayramov B."/>
            <person name="Abdulazimova A."/>
            <person name="Shahmuradov I."/>
        </authorList>
    </citation>
    <scope>NUCLEOTIDE SEQUENCE [LARGE SCALE GENOMIC DNA]</scope>
    <source>
        <strain evidence="2">cv. AG2017</strain>
        <tissue evidence="1">Leaf</tissue>
    </source>
</reference>
<evidence type="ECO:0000313" key="2">
    <source>
        <dbReference type="Proteomes" id="UP000233551"/>
    </source>
</evidence>
<keyword evidence="2" id="KW-1185">Reference proteome</keyword>
<organism evidence="1 2">
    <name type="scientific">Punica granatum</name>
    <name type="common">Pomegranate</name>
    <dbReference type="NCBI Taxonomy" id="22663"/>
    <lineage>
        <taxon>Eukaryota</taxon>
        <taxon>Viridiplantae</taxon>
        <taxon>Streptophyta</taxon>
        <taxon>Embryophyta</taxon>
        <taxon>Tracheophyta</taxon>
        <taxon>Spermatophyta</taxon>
        <taxon>Magnoliopsida</taxon>
        <taxon>eudicotyledons</taxon>
        <taxon>Gunneridae</taxon>
        <taxon>Pentapetalae</taxon>
        <taxon>rosids</taxon>
        <taxon>malvids</taxon>
        <taxon>Myrtales</taxon>
        <taxon>Lythraceae</taxon>
        <taxon>Punica</taxon>
    </lineage>
</organism>